<keyword evidence="4 6" id="KW-1133">Transmembrane helix</keyword>
<evidence type="ECO:0000256" key="6">
    <source>
        <dbReference type="SAM" id="Phobius"/>
    </source>
</evidence>
<evidence type="ECO:0000256" key="3">
    <source>
        <dbReference type="ARBA" id="ARBA00022692"/>
    </source>
</evidence>
<dbReference type="Pfam" id="PF01636">
    <property type="entry name" value="APH"/>
    <property type="match status" value="1"/>
</dbReference>
<evidence type="ECO:0000256" key="4">
    <source>
        <dbReference type="ARBA" id="ARBA00022989"/>
    </source>
</evidence>
<evidence type="ECO:0000259" key="7">
    <source>
        <dbReference type="Pfam" id="PF01636"/>
    </source>
</evidence>
<keyword evidence="3 6" id="KW-0812">Transmembrane</keyword>
<gene>
    <name evidence="8" type="ORF">GCM10023320_03020</name>
</gene>
<evidence type="ECO:0000256" key="2">
    <source>
        <dbReference type="ARBA" id="ARBA00022475"/>
    </source>
</evidence>
<keyword evidence="9" id="KW-1185">Reference proteome</keyword>
<feature type="transmembrane region" description="Helical" evidence="6">
    <location>
        <begin position="208"/>
        <end position="229"/>
    </location>
</feature>
<feature type="transmembrane region" description="Helical" evidence="6">
    <location>
        <begin position="333"/>
        <end position="356"/>
    </location>
</feature>
<dbReference type="Gene3D" id="3.90.1200.10">
    <property type="match status" value="1"/>
</dbReference>
<dbReference type="EMBL" id="BAABJO010000001">
    <property type="protein sequence ID" value="GAA5110821.1"/>
    <property type="molecule type" value="Genomic_DNA"/>
</dbReference>
<dbReference type="PANTHER" id="PTHR30250">
    <property type="entry name" value="PST FAMILY PREDICTED COLANIC ACID TRANSPORTER"/>
    <property type="match status" value="1"/>
</dbReference>
<feature type="transmembrane region" description="Helical" evidence="6">
    <location>
        <begin position="148"/>
        <end position="166"/>
    </location>
</feature>
<feature type="transmembrane region" description="Helical" evidence="6">
    <location>
        <begin position="178"/>
        <end position="202"/>
    </location>
</feature>
<feature type="domain" description="Aminoglycoside phosphotransferase" evidence="7">
    <location>
        <begin position="549"/>
        <end position="731"/>
    </location>
</feature>
<evidence type="ECO:0000313" key="8">
    <source>
        <dbReference type="EMBL" id="GAA5110821.1"/>
    </source>
</evidence>
<reference evidence="9" key="1">
    <citation type="journal article" date="2019" name="Int. J. Syst. Evol. Microbiol.">
        <title>The Global Catalogue of Microorganisms (GCM) 10K type strain sequencing project: providing services to taxonomists for standard genome sequencing and annotation.</title>
        <authorList>
            <consortium name="The Broad Institute Genomics Platform"/>
            <consortium name="The Broad Institute Genome Sequencing Center for Infectious Disease"/>
            <person name="Wu L."/>
            <person name="Ma J."/>
        </authorList>
    </citation>
    <scope>NUCLEOTIDE SEQUENCE [LARGE SCALE GENOMIC DNA]</scope>
    <source>
        <strain evidence="9">JCM 18302</strain>
    </source>
</reference>
<dbReference type="PANTHER" id="PTHR30250:SF11">
    <property type="entry name" value="O-ANTIGEN TRANSPORTER-RELATED"/>
    <property type="match status" value="1"/>
</dbReference>
<protein>
    <recommendedName>
        <fullName evidence="7">Aminoglycoside phosphotransferase domain-containing protein</fullName>
    </recommendedName>
</protein>
<comment type="subcellular location">
    <subcellularLocation>
        <location evidence="1">Cell membrane</location>
        <topology evidence="1">Multi-pass membrane protein</topology>
    </subcellularLocation>
</comment>
<organism evidence="8 9">
    <name type="scientific">Pseudonocardia adelaidensis</name>
    <dbReference type="NCBI Taxonomy" id="648754"/>
    <lineage>
        <taxon>Bacteria</taxon>
        <taxon>Bacillati</taxon>
        <taxon>Actinomycetota</taxon>
        <taxon>Actinomycetes</taxon>
        <taxon>Pseudonocardiales</taxon>
        <taxon>Pseudonocardiaceae</taxon>
        <taxon>Pseudonocardia</taxon>
    </lineage>
</organism>
<keyword evidence="5 6" id="KW-0472">Membrane</keyword>
<evidence type="ECO:0000313" key="9">
    <source>
        <dbReference type="Proteomes" id="UP001500804"/>
    </source>
</evidence>
<feature type="transmembrane region" description="Helical" evidence="6">
    <location>
        <begin position="45"/>
        <end position="63"/>
    </location>
</feature>
<evidence type="ECO:0000256" key="1">
    <source>
        <dbReference type="ARBA" id="ARBA00004651"/>
    </source>
</evidence>
<dbReference type="SUPFAM" id="SSF56112">
    <property type="entry name" value="Protein kinase-like (PK-like)"/>
    <property type="match status" value="1"/>
</dbReference>
<accession>A0ABP9N786</accession>
<dbReference type="Pfam" id="PF01943">
    <property type="entry name" value="Polysacc_synt"/>
    <property type="match status" value="1"/>
</dbReference>
<feature type="transmembrane region" description="Helical" evidence="6">
    <location>
        <begin position="83"/>
        <end position="102"/>
    </location>
</feature>
<dbReference type="Proteomes" id="UP001500804">
    <property type="component" value="Unassembled WGS sequence"/>
</dbReference>
<dbReference type="InterPro" id="IPR002575">
    <property type="entry name" value="Aminoglycoside_PTrfase"/>
</dbReference>
<proteinExistence type="predicted"/>
<feature type="transmembrane region" description="Helical" evidence="6">
    <location>
        <begin position="362"/>
        <end position="383"/>
    </location>
</feature>
<evidence type="ECO:0000256" key="5">
    <source>
        <dbReference type="ARBA" id="ARBA00023136"/>
    </source>
</evidence>
<dbReference type="InterPro" id="IPR050833">
    <property type="entry name" value="Poly_Biosynth_Transport"/>
</dbReference>
<feature type="transmembrane region" description="Helical" evidence="6">
    <location>
        <begin position="250"/>
        <end position="267"/>
    </location>
</feature>
<name>A0ABP9N786_9PSEU</name>
<keyword evidence="2" id="KW-1003">Cell membrane</keyword>
<comment type="caution">
    <text evidence="8">The sequence shown here is derived from an EMBL/GenBank/DDBJ whole genome shotgun (WGS) entry which is preliminary data.</text>
</comment>
<dbReference type="InterPro" id="IPR011009">
    <property type="entry name" value="Kinase-like_dom_sf"/>
</dbReference>
<sequence length="844" mass="90313">MTKQESPAFTRGSIKLAGEVCRGTGQIRRYVTGTISNPLLRNGHLLTLSSGVTGLIGLLYWAVTARSYDPDSVGRNSAALSMMMLLAAIAQLDVSTAMVRFVPSAGAHTRRLVAVGYLTCGSLAVLVSLSFVALAPRVSPGVTYFDHPLAPASFMVATVAYTLFVVQDGVLTGLRRAAWVPVENVLFGVAKVGLVLAFATALPEHGIFVSWLLPLIATVVLVTVLLFGWAIPRHQRTAPGANTLPRASDIARFVMTGYVGAVCSIASMTLMPILVITFLGAAANAGFAIAWVMAYSLHLLNINMGASFVVETASDQAVLHRNCLQMLSHVGRLLVPAVLLVVVLAPYVLGVIGPAYSEATGTLRLLSLGALPHLLVVVAVNSARVQRRMGLVVLIQAAECVLVLGLGALLLPVMGLSGAGLGWLLTHCLIAGFLLLRRDLWLTVDGAAGSRGEPTGAALPRIALPLVIWTLRAAGALGQRERLGRIITCVRARRGRPGPDPHALLPSLLPQLPSIPGTPPPTTWTHLIPVGTVTDLCVARLGPPGQRPVAVLKLARTGRATRELHAQRLVLSALSSRVALAGWRALLPRVLLHRNDEVSTVTVETMLEGSELARCLTAPDRGDAALTEALRSVHQFHRLTGRLDLVNSDHLRNWVDAPLGQLRESCQVLTPALLPAIERLGSRLRDGLAGHRTLVSWTHGDFTPGNVLISDHNGRVSGIVDWGGARPGQPSLLDSYMLLVCAVGQREGREMGATVTRLLRAGGLPERERAVLAGARRRTRGESEVDDLRVDVDERTLILLAWLHHAVELRRKCDRYRENPVWWALNAEPVLHAVADVPAKVGST</sequence>
<dbReference type="InterPro" id="IPR002797">
    <property type="entry name" value="Polysacc_synth"/>
</dbReference>
<feature type="transmembrane region" description="Helical" evidence="6">
    <location>
        <begin position="114"/>
        <end position="136"/>
    </location>
</feature>